<evidence type="ECO:0000313" key="3">
    <source>
        <dbReference type="Proteomes" id="UP000501346"/>
    </source>
</evidence>
<accession>A0A6C1DVV3</accession>
<dbReference type="EMBL" id="CP048992">
    <property type="protein sequence ID" value="QID80750.1"/>
    <property type="molecule type" value="Genomic_DNA"/>
</dbReference>
<organism evidence="2 3">
    <name type="scientific">Saccharomyces pastorianus</name>
    <name type="common">Lager yeast</name>
    <name type="synonym">Saccharomyces cerevisiae x Saccharomyces eubayanus</name>
    <dbReference type="NCBI Taxonomy" id="27292"/>
    <lineage>
        <taxon>Eukaryota</taxon>
        <taxon>Fungi</taxon>
        <taxon>Dikarya</taxon>
        <taxon>Ascomycota</taxon>
        <taxon>Saccharomycotina</taxon>
        <taxon>Saccharomycetes</taxon>
        <taxon>Saccharomycetales</taxon>
        <taxon>Saccharomycetaceae</taxon>
        <taxon>Saccharomyces</taxon>
    </lineage>
</organism>
<gene>
    <name evidence="2" type="ORF">GRS66_003098</name>
</gene>
<feature type="region of interest" description="Disordered" evidence="1">
    <location>
        <begin position="1"/>
        <end position="40"/>
    </location>
</feature>
<keyword evidence="3" id="KW-1185">Reference proteome</keyword>
<proteinExistence type="predicted"/>
<dbReference type="OrthoDB" id="4070339at2759"/>
<dbReference type="Proteomes" id="UP000501346">
    <property type="component" value="Chromosome ScXI"/>
</dbReference>
<name>A0A6C1DVV3_SACPS</name>
<protein>
    <submittedName>
        <fullName evidence="2">Uncharacterized protein</fullName>
    </submittedName>
</protein>
<evidence type="ECO:0000313" key="2">
    <source>
        <dbReference type="EMBL" id="QID80750.1"/>
    </source>
</evidence>
<evidence type="ECO:0000256" key="1">
    <source>
        <dbReference type="SAM" id="MobiDB-lite"/>
    </source>
</evidence>
<reference evidence="2 3" key="1">
    <citation type="journal article" date="2019" name="BMC Genomics">
        <title>Chromosome level assembly and comparative genome analysis confirm lager-brewing yeasts originated from a single hybridization.</title>
        <authorList>
            <person name="Salazar A.N."/>
            <person name="Gorter de Vries A.R."/>
            <person name="van den Broek M."/>
            <person name="Brouwers N."/>
            <person name="de la Torre Cortes P."/>
            <person name="Kuijpers N.G.A."/>
            <person name="Daran J.G."/>
            <person name="Abeel T."/>
        </authorList>
    </citation>
    <scope>NUCLEOTIDE SEQUENCE [LARGE SCALE GENOMIC DNA]</scope>
    <source>
        <strain evidence="2 3">CBS 1483</strain>
    </source>
</reference>
<sequence length="78" mass="8930">MQANHSVSYLYESSTSKRSNGLFSQTQKQESFQKALSQTQEEIEDEDLMVDLNTGSLTPVKLKYWTQMSAMTEKFGKL</sequence>
<dbReference type="AlphaFoldDB" id="A0A6C1DVV3"/>